<comment type="caution">
    <text evidence="2">The sequence shown here is derived from an EMBL/GenBank/DDBJ whole genome shotgun (WGS) entry which is preliminary data.</text>
</comment>
<dbReference type="VEuPathDB" id="TriTrypDB:LdCL_320006500"/>
<feature type="region of interest" description="Disordered" evidence="1">
    <location>
        <begin position="322"/>
        <end position="354"/>
    </location>
</feature>
<feature type="region of interest" description="Disordered" evidence="1">
    <location>
        <begin position="650"/>
        <end position="690"/>
    </location>
</feature>
<evidence type="ECO:0000313" key="2">
    <source>
        <dbReference type="EMBL" id="TPP43534.1"/>
    </source>
</evidence>
<dbReference type="AlphaFoldDB" id="A0A504X5U7"/>
<proteinExistence type="predicted"/>
<organism evidence="2 3">
    <name type="scientific">Leishmania donovani</name>
    <dbReference type="NCBI Taxonomy" id="5661"/>
    <lineage>
        <taxon>Eukaryota</taxon>
        <taxon>Discoba</taxon>
        <taxon>Euglenozoa</taxon>
        <taxon>Kinetoplastea</taxon>
        <taxon>Metakinetoplastina</taxon>
        <taxon>Trypanosomatida</taxon>
        <taxon>Trypanosomatidae</taxon>
        <taxon>Leishmaniinae</taxon>
        <taxon>Leishmania</taxon>
    </lineage>
</organism>
<evidence type="ECO:0000313" key="3">
    <source>
        <dbReference type="Proteomes" id="UP000318447"/>
    </source>
</evidence>
<dbReference type="EMBL" id="RHLC01000009">
    <property type="protein sequence ID" value="TPP43534.1"/>
    <property type="molecule type" value="Genomic_DNA"/>
</dbReference>
<gene>
    <name evidence="2" type="ORF">CGC21_19665</name>
</gene>
<evidence type="ECO:0000256" key="1">
    <source>
        <dbReference type="SAM" id="MobiDB-lite"/>
    </source>
</evidence>
<dbReference type="VEuPathDB" id="TriTrypDB:LDHU3_32.0250"/>
<feature type="compositionally biased region" description="Basic and acidic residues" evidence="1">
    <location>
        <begin position="536"/>
        <end position="545"/>
    </location>
</feature>
<feature type="region of interest" description="Disordered" evidence="1">
    <location>
        <begin position="531"/>
        <end position="558"/>
    </location>
</feature>
<dbReference type="VEuPathDB" id="TriTrypDB:LdBPK_320160.1"/>
<feature type="compositionally biased region" description="Low complexity" evidence="1">
    <location>
        <begin position="549"/>
        <end position="558"/>
    </location>
</feature>
<name>A0A504X5U7_LEIDO</name>
<reference evidence="3" key="1">
    <citation type="submission" date="2019-02" db="EMBL/GenBank/DDBJ databases">
        <title>FDA dAtabase for Regulatory Grade micrObial Sequences (FDA-ARGOS): Supporting development and validation of Infectious Disease Dx tests.</title>
        <authorList>
            <person name="Duncan R."/>
            <person name="Fisher C."/>
            <person name="Tallon L."/>
            <person name="Sadzewicz L."/>
            <person name="Sengamalay N."/>
            <person name="Ott S."/>
            <person name="Godinez A."/>
            <person name="Nagaraj S."/>
            <person name="Vavikolanu K."/>
            <person name="Nadendla S."/>
            <person name="Aluvathingal J."/>
            <person name="Sichtig H."/>
        </authorList>
    </citation>
    <scope>NUCLEOTIDE SEQUENCE [LARGE SCALE GENOMIC DNA]</scope>
    <source>
        <strain evidence="3">FDAARGOS_361</strain>
    </source>
</reference>
<dbReference type="Proteomes" id="UP000318447">
    <property type="component" value="Unassembled WGS sequence"/>
</dbReference>
<dbReference type="VEuPathDB" id="TriTrypDB:LDHU3_32.0240"/>
<protein>
    <submittedName>
        <fullName evidence="2">Uncharacterized protein</fullName>
    </submittedName>
</protein>
<dbReference type="VEuPathDB" id="TriTrypDB:LdCL_320006600"/>
<dbReference type="VEuPathDB" id="TriTrypDB:LdBPK_320170.1"/>
<sequence length="690" mass="72035">MLSTTRYACCASAAAGKKFSFSEKMQRLQADPEHALSGPEYAFMRDRLAEYRKLQQTYAVKQTEVERARKAANMCGLEFTGKGGAASNSTPASAPFFSEPPVPLPSLDALRTTDVLVRAYYVSLAPTSLRAPPAADAPSVKACEPPAEIVTAAGELKTEGEVFCAALAREVGEAAANLFASRSLDRLVGAYTACAAWDDMRDVVATSFLLQDYGEGVTMTHRPSFLLAATTAPPKNSDATIATAAAPTPLFLRSALSLAGVSTRTPLCALTPQSLITPPPLSAYHHSASKPTHLLCPVPPASVPMDAYCRYVIAVEEVPVPPSAPDAASSSHRSGLLRPRSTKHGTRHSDKSAAALSTALPLSPSLPPFRPFKRFKRAKRMADKRLPRVSLDAALPAGGAGAHERCVSAAGVQVPSSDALTTAMQQAPPSLLGDNAESLPHAERSGVRVMGIGDSTAQLGGSEVARKHVVKASLRSAGVVLAVEQDRLWSTERACVAPTCRDRRKYGVVCRVEPPPGGGADAAMQDNVSVTPAEAAAKDGAEQPRRQGRGTTQRASAAATAEAKEAALAREAWISSFYTTAAASEVIPLQDQVQVHPSAGVTVMAANGSASTSPPLRCSNKAAAGNTVVASGGPFAVPADRMALSSFDDKRPAVRKGNGGLARTQQPCRDTKRTARPVKAALSGIAPSGH</sequence>
<accession>A0A504X5U7</accession>